<keyword evidence="2" id="KW-0732">Signal</keyword>
<dbReference type="InterPro" id="IPR018114">
    <property type="entry name" value="TRYPSIN_HIS"/>
</dbReference>
<dbReference type="InterPro" id="IPR043504">
    <property type="entry name" value="Peptidase_S1_PA_chymotrypsin"/>
</dbReference>
<dbReference type="PROSITE" id="PS00134">
    <property type="entry name" value="TRYPSIN_HIS"/>
    <property type="match status" value="1"/>
</dbReference>
<dbReference type="InterPro" id="IPR001254">
    <property type="entry name" value="Trypsin_dom"/>
</dbReference>
<dbReference type="PANTHER" id="PTHR24271:SF55">
    <property type="entry name" value="SERINE PROTEASE 57"/>
    <property type="match status" value="1"/>
</dbReference>
<keyword evidence="4" id="KW-0378">Hydrolase</keyword>
<dbReference type="PRINTS" id="PR00722">
    <property type="entry name" value="CHYMOTRYPSIN"/>
</dbReference>
<feature type="domain" description="Peptidase S1" evidence="3">
    <location>
        <begin position="37"/>
        <end position="268"/>
    </location>
</feature>
<reference evidence="4" key="1">
    <citation type="submission" date="2025-08" db="UniProtKB">
        <authorList>
            <consortium name="RefSeq"/>
        </authorList>
    </citation>
    <scope>IDENTIFICATION</scope>
    <source>
        <tissue evidence="4">Blood</tissue>
    </source>
</reference>
<protein>
    <submittedName>
        <fullName evidence="4">Serine protease 57</fullName>
    </submittedName>
</protein>
<dbReference type="FunFam" id="2.40.10.10:FF:000005">
    <property type="entry name" value="Serine protease 37"/>
    <property type="match status" value="1"/>
</dbReference>
<proteinExistence type="predicted"/>
<dbReference type="AlphaFoldDB" id="A0A9W3FGQ5"/>
<feature type="signal peptide" evidence="2">
    <location>
        <begin position="1"/>
        <end position="22"/>
    </location>
</feature>
<dbReference type="SMART" id="SM00020">
    <property type="entry name" value="Tryp_SPc"/>
    <property type="match status" value="1"/>
</dbReference>
<dbReference type="InterPro" id="IPR009003">
    <property type="entry name" value="Peptidase_S1_PA"/>
</dbReference>
<organism evidence="4">
    <name type="scientific">Camelus bactrianus</name>
    <name type="common">Bactrian camel</name>
    <dbReference type="NCBI Taxonomy" id="9837"/>
    <lineage>
        <taxon>Eukaryota</taxon>
        <taxon>Metazoa</taxon>
        <taxon>Chordata</taxon>
        <taxon>Craniata</taxon>
        <taxon>Vertebrata</taxon>
        <taxon>Euteleostomi</taxon>
        <taxon>Mammalia</taxon>
        <taxon>Eutheria</taxon>
        <taxon>Laurasiatheria</taxon>
        <taxon>Artiodactyla</taxon>
        <taxon>Tylopoda</taxon>
        <taxon>Camelidae</taxon>
        <taxon>Camelus</taxon>
    </lineage>
</organism>
<dbReference type="GO" id="GO:0004252">
    <property type="term" value="F:serine-type endopeptidase activity"/>
    <property type="evidence" value="ECO:0007669"/>
    <property type="project" value="InterPro"/>
</dbReference>
<feature type="chain" id="PRO_5040780757" evidence="2">
    <location>
        <begin position="23"/>
        <end position="274"/>
    </location>
</feature>
<dbReference type="CTD" id="400668"/>
<accession>A0A9W3FGQ5</accession>
<sequence>MGPRVGGRDCLLLAVTTALVLPMRPPGEAPLSWGARIIGGHEVTPHSRPYMASVNFEGQHHCGGFLLRPRWVISAAHCFSHRDPHMGLVVLGAHALNTSEATQQVFSISAAVTHPDYQPTTHASDICLLQVSFLGAGTDGPAVGLLRLPRRGARPLRAGTRCKVAGWGSVSDFEEPPPGLMEAEVCVLGLDVCNSSWRGQLSPAMLCTRSEDRQRRGFCSADSGGPLVCRNRAHGLVSFSGLWCGDPKTPDVYTQVSAFVTWIWDVVQQGSHGR</sequence>
<dbReference type="InterPro" id="IPR001314">
    <property type="entry name" value="Peptidase_S1A"/>
</dbReference>
<dbReference type="GO" id="GO:0006508">
    <property type="term" value="P:proteolysis"/>
    <property type="evidence" value="ECO:0007669"/>
    <property type="project" value="UniProtKB-KW"/>
</dbReference>
<dbReference type="Pfam" id="PF00089">
    <property type="entry name" value="Trypsin"/>
    <property type="match status" value="1"/>
</dbReference>
<evidence type="ECO:0000256" key="1">
    <source>
        <dbReference type="ARBA" id="ARBA00023157"/>
    </source>
</evidence>
<evidence type="ECO:0000259" key="3">
    <source>
        <dbReference type="PROSITE" id="PS50240"/>
    </source>
</evidence>
<evidence type="ECO:0000256" key="2">
    <source>
        <dbReference type="SAM" id="SignalP"/>
    </source>
</evidence>
<name>A0A9W3FGQ5_CAMBA</name>
<dbReference type="PROSITE" id="PS50240">
    <property type="entry name" value="TRYPSIN_DOM"/>
    <property type="match status" value="1"/>
</dbReference>
<keyword evidence="1" id="KW-1015">Disulfide bond</keyword>
<dbReference type="RefSeq" id="XP_045360185.1">
    <property type="nucleotide sequence ID" value="XM_045504229.1"/>
</dbReference>
<evidence type="ECO:0000313" key="4">
    <source>
        <dbReference type="RefSeq" id="XP_045360185.1"/>
    </source>
</evidence>
<dbReference type="CDD" id="cd00190">
    <property type="entry name" value="Tryp_SPc"/>
    <property type="match status" value="1"/>
</dbReference>
<dbReference type="PANTHER" id="PTHR24271">
    <property type="entry name" value="KALLIKREIN-RELATED"/>
    <property type="match status" value="1"/>
</dbReference>
<dbReference type="SUPFAM" id="SSF50494">
    <property type="entry name" value="Trypsin-like serine proteases"/>
    <property type="match status" value="1"/>
</dbReference>
<gene>
    <name evidence="4" type="primary">PRSS57</name>
</gene>
<keyword evidence="4" id="KW-0645">Protease</keyword>
<dbReference type="Gene3D" id="2.40.10.10">
    <property type="entry name" value="Trypsin-like serine proteases"/>
    <property type="match status" value="2"/>
</dbReference>